<keyword evidence="1" id="KW-0732">Signal</keyword>
<dbReference type="Pfam" id="PF00581">
    <property type="entry name" value="Rhodanese"/>
    <property type="match status" value="1"/>
</dbReference>
<feature type="chain" id="PRO_5028115818" evidence="1">
    <location>
        <begin position="20"/>
        <end position="133"/>
    </location>
</feature>
<feature type="signal peptide" evidence="1">
    <location>
        <begin position="1"/>
        <end position="19"/>
    </location>
</feature>
<feature type="domain" description="Rhodanese" evidence="2">
    <location>
        <begin position="52"/>
        <end position="133"/>
    </location>
</feature>
<evidence type="ECO:0000259" key="2">
    <source>
        <dbReference type="PROSITE" id="PS50206"/>
    </source>
</evidence>
<dbReference type="CDD" id="cd00158">
    <property type="entry name" value="RHOD"/>
    <property type="match status" value="1"/>
</dbReference>
<evidence type="ECO:0000256" key="1">
    <source>
        <dbReference type="SAM" id="SignalP"/>
    </source>
</evidence>
<dbReference type="InterPro" id="IPR001763">
    <property type="entry name" value="Rhodanese-like_dom"/>
</dbReference>
<dbReference type="InterPro" id="IPR036873">
    <property type="entry name" value="Rhodanese-like_dom_sf"/>
</dbReference>
<organism evidence="3">
    <name type="scientific">uncultured Aureispira sp</name>
    <dbReference type="NCBI Taxonomy" id="1331704"/>
    <lineage>
        <taxon>Bacteria</taxon>
        <taxon>Pseudomonadati</taxon>
        <taxon>Bacteroidota</taxon>
        <taxon>Saprospiria</taxon>
        <taxon>Saprospirales</taxon>
        <taxon>Saprospiraceae</taxon>
        <taxon>Aureispira</taxon>
        <taxon>environmental samples</taxon>
    </lineage>
</organism>
<name>A0A6S6SWG7_9BACT</name>
<protein>
    <submittedName>
        <fullName evidence="3">Rhodanese-like domain protein</fullName>
    </submittedName>
</protein>
<dbReference type="InterPro" id="IPR050229">
    <property type="entry name" value="GlpE_sulfurtransferase"/>
</dbReference>
<dbReference type="AlphaFoldDB" id="A0A6S6SWG7"/>
<gene>
    <name evidence="3" type="ORF">HELGO_WM37262</name>
</gene>
<dbReference type="SMART" id="SM00450">
    <property type="entry name" value="RHOD"/>
    <property type="match status" value="1"/>
</dbReference>
<accession>A0A6S6SWG7</accession>
<dbReference type="SUPFAM" id="SSF52821">
    <property type="entry name" value="Rhodanese/Cell cycle control phosphatase"/>
    <property type="match status" value="1"/>
</dbReference>
<sequence length="133" mass="15334">MKQLILFFLIVLMPVLVSAQQTLDPKFEKKIEGLIDHSLPVITCERLEKKLNTPNLYLLDAREKKEFETSHLEDALWVGYNTFSPKSLAAIPKDGIVVVYCSVGYRSEKIGEQLKKMGYTRVYNLYGGIFEWM</sequence>
<dbReference type="PROSITE" id="PS50206">
    <property type="entry name" value="RHODANESE_3"/>
    <property type="match status" value="1"/>
</dbReference>
<dbReference type="PANTHER" id="PTHR43031">
    <property type="entry name" value="FAD-DEPENDENT OXIDOREDUCTASE"/>
    <property type="match status" value="1"/>
</dbReference>
<dbReference type="EMBL" id="CACVAQ010000165">
    <property type="protein sequence ID" value="CAA6810444.1"/>
    <property type="molecule type" value="Genomic_DNA"/>
</dbReference>
<dbReference type="Gene3D" id="3.40.250.10">
    <property type="entry name" value="Rhodanese-like domain"/>
    <property type="match status" value="1"/>
</dbReference>
<evidence type="ECO:0000313" key="3">
    <source>
        <dbReference type="EMBL" id="CAA6810444.1"/>
    </source>
</evidence>
<reference evidence="3" key="1">
    <citation type="submission" date="2020-01" db="EMBL/GenBank/DDBJ databases">
        <authorList>
            <person name="Meier V. D."/>
            <person name="Meier V D."/>
        </authorList>
    </citation>
    <scope>NUCLEOTIDE SEQUENCE</scope>
    <source>
        <strain evidence="3">HLG_WM_MAG_10</strain>
    </source>
</reference>
<dbReference type="PANTHER" id="PTHR43031:SF16">
    <property type="entry name" value="OXIDOREDUCTASE"/>
    <property type="match status" value="1"/>
</dbReference>
<feature type="non-terminal residue" evidence="3">
    <location>
        <position position="133"/>
    </location>
</feature>
<proteinExistence type="predicted"/>